<keyword evidence="2" id="KW-1185">Reference proteome</keyword>
<sequence length="85" mass="9472">MLHGYVPIDGNILWEKAYQIEETASYNYVPSTPDNPQPSFSTAVEFMPRVNPQPSTSTSAESIPRFIPQTSTFTSVDIALPSNRH</sequence>
<proteinExistence type="predicted"/>
<accession>A0AAN8W8P4</accession>
<protein>
    <submittedName>
        <fullName evidence="1">Uncharacterized protein</fullName>
    </submittedName>
</protein>
<dbReference type="Proteomes" id="UP001381693">
    <property type="component" value="Unassembled WGS sequence"/>
</dbReference>
<comment type="caution">
    <text evidence="1">The sequence shown here is derived from an EMBL/GenBank/DDBJ whole genome shotgun (WGS) entry which is preliminary data.</text>
</comment>
<organism evidence="1 2">
    <name type="scientific">Halocaridina rubra</name>
    <name type="common">Hawaiian red shrimp</name>
    <dbReference type="NCBI Taxonomy" id="373956"/>
    <lineage>
        <taxon>Eukaryota</taxon>
        <taxon>Metazoa</taxon>
        <taxon>Ecdysozoa</taxon>
        <taxon>Arthropoda</taxon>
        <taxon>Crustacea</taxon>
        <taxon>Multicrustacea</taxon>
        <taxon>Malacostraca</taxon>
        <taxon>Eumalacostraca</taxon>
        <taxon>Eucarida</taxon>
        <taxon>Decapoda</taxon>
        <taxon>Pleocyemata</taxon>
        <taxon>Caridea</taxon>
        <taxon>Atyoidea</taxon>
        <taxon>Atyidae</taxon>
        <taxon>Halocaridina</taxon>
    </lineage>
</organism>
<name>A0AAN8W8P4_HALRR</name>
<dbReference type="EMBL" id="JAXCGZ010023766">
    <property type="protein sequence ID" value="KAK7006060.1"/>
    <property type="molecule type" value="Genomic_DNA"/>
</dbReference>
<evidence type="ECO:0000313" key="1">
    <source>
        <dbReference type="EMBL" id="KAK7006060.1"/>
    </source>
</evidence>
<dbReference type="AlphaFoldDB" id="A0AAN8W8P4"/>
<evidence type="ECO:0000313" key="2">
    <source>
        <dbReference type="Proteomes" id="UP001381693"/>
    </source>
</evidence>
<gene>
    <name evidence="1" type="ORF">SK128_019717</name>
</gene>
<reference evidence="1 2" key="1">
    <citation type="submission" date="2023-11" db="EMBL/GenBank/DDBJ databases">
        <title>Halocaridina rubra genome assembly.</title>
        <authorList>
            <person name="Smith C."/>
        </authorList>
    </citation>
    <scope>NUCLEOTIDE SEQUENCE [LARGE SCALE GENOMIC DNA]</scope>
    <source>
        <strain evidence="1">EP-1</strain>
        <tissue evidence="1">Whole</tissue>
    </source>
</reference>